<dbReference type="Proteomes" id="UP000294547">
    <property type="component" value="Unassembled WGS sequence"/>
</dbReference>
<dbReference type="InterPro" id="IPR036291">
    <property type="entry name" value="NAD(P)-bd_dom_sf"/>
</dbReference>
<comment type="similarity">
    <text evidence="2">Belongs to the NAD(P)-dependent epimerase/dehydratase family.</text>
</comment>
<keyword evidence="5" id="KW-1185">Reference proteome</keyword>
<gene>
    <name evidence="4" type="ORF">EDD54_3267</name>
</gene>
<evidence type="ECO:0000313" key="4">
    <source>
        <dbReference type="EMBL" id="TDP83307.1"/>
    </source>
</evidence>
<feature type="domain" description="NAD-dependent epimerase/dehydratase" evidence="3">
    <location>
        <begin position="4"/>
        <end position="236"/>
    </location>
</feature>
<evidence type="ECO:0000259" key="3">
    <source>
        <dbReference type="Pfam" id="PF01370"/>
    </source>
</evidence>
<dbReference type="RefSeq" id="WP_165644551.1">
    <property type="nucleotide sequence ID" value="NZ_BSPM01000009.1"/>
</dbReference>
<protein>
    <submittedName>
        <fullName evidence="4">GDP-4-dehydro-6-deoxy-D-mannose reductase</fullName>
    </submittedName>
</protein>
<dbReference type="InterPro" id="IPR001509">
    <property type="entry name" value="Epimerase_deHydtase"/>
</dbReference>
<evidence type="ECO:0000313" key="5">
    <source>
        <dbReference type="Proteomes" id="UP000294547"/>
    </source>
</evidence>
<dbReference type="Gene3D" id="3.90.25.10">
    <property type="entry name" value="UDP-galactose 4-epimerase, domain 1"/>
    <property type="match status" value="1"/>
</dbReference>
<dbReference type="SUPFAM" id="SSF51735">
    <property type="entry name" value="NAD(P)-binding Rossmann-fold domains"/>
    <property type="match status" value="1"/>
</dbReference>
<evidence type="ECO:0000256" key="1">
    <source>
        <dbReference type="ARBA" id="ARBA00005125"/>
    </source>
</evidence>
<sequence>MTRVLVTGSAGFTGRHFRARLAERADVTALWTARTAEDGLEALELTDAEAVDAAVAAFRPDCVVHLAAQASLVRADQSPASSWRSNVDATINLALAVARHVPESRFVFASTAQVYGRVFLQEAPVDETSPIAPEGVYPHTKAAAEMALRDMLPATVETVVLRSFNQIGAEQERAYVTATFAAQVAEAEAGLRGTAIRVGNLAAVRDFLDVRDFVRLLDTVATGPRKAAGYRIYNVGSGNPVSIGSILERLRAMSTVALTVDVDPALFRPIDVPYTAGAFEAVRKDYDWCTSISLERSLEDILAHWRRTVGTRVR</sequence>
<name>A0A4R6RC95_9HYPH</name>
<dbReference type="AlphaFoldDB" id="A0A4R6RC95"/>
<comment type="caution">
    <text evidence="4">The sequence shown here is derived from an EMBL/GenBank/DDBJ whole genome shotgun (WGS) entry which is preliminary data.</text>
</comment>
<organism evidence="4 5">
    <name type="scientific">Oharaeibacter diazotrophicus</name>
    <dbReference type="NCBI Taxonomy" id="1920512"/>
    <lineage>
        <taxon>Bacteria</taxon>
        <taxon>Pseudomonadati</taxon>
        <taxon>Pseudomonadota</taxon>
        <taxon>Alphaproteobacteria</taxon>
        <taxon>Hyphomicrobiales</taxon>
        <taxon>Pleomorphomonadaceae</taxon>
        <taxon>Oharaeibacter</taxon>
    </lineage>
</organism>
<reference evidence="4 5" key="1">
    <citation type="submission" date="2019-03" db="EMBL/GenBank/DDBJ databases">
        <title>Genomic Encyclopedia of Type Strains, Phase IV (KMG-IV): sequencing the most valuable type-strain genomes for metagenomic binning, comparative biology and taxonomic classification.</title>
        <authorList>
            <person name="Goeker M."/>
        </authorList>
    </citation>
    <scope>NUCLEOTIDE SEQUENCE [LARGE SCALE GENOMIC DNA]</scope>
    <source>
        <strain evidence="4 5">DSM 102969</strain>
    </source>
</reference>
<dbReference type="EMBL" id="SNXY01000009">
    <property type="protein sequence ID" value="TDP83307.1"/>
    <property type="molecule type" value="Genomic_DNA"/>
</dbReference>
<evidence type="ECO:0000256" key="2">
    <source>
        <dbReference type="ARBA" id="ARBA00007637"/>
    </source>
</evidence>
<dbReference type="PANTHER" id="PTHR43000">
    <property type="entry name" value="DTDP-D-GLUCOSE 4,6-DEHYDRATASE-RELATED"/>
    <property type="match status" value="1"/>
</dbReference>
<dbReference type="Pfam" id="PF01370">
    <property type="entry name" value="Epimerase"/>
    <property type="match status" value="1"/>
</dbReference>
<dbReference type="Gene3D" id="3.40.50.720">
    <property type="entry name" value="NAD(P)-binding Rossmann-like Domain"/>
    <property type="match status" value="1"/>
</dbReference>
<accession>A0A4R6RC95</accession>
<proteinExistence type="inferred from homology"/>
<comment type="pathway">
    <text evidence="1">Bacterial outer membrane biogenesis; LPS O-antigen biosynthesis.</text>
</comment>